<dbReference type="PANTHER" id="PTHR43802">
    <property type="entry name" value="ENOYL-COA HYDRATASE"/>
    <property type="match status" value="1"/>
</dbReference>
<dbReference type="AlphaFoldDB" id="A0A9W6NZK9"/>
<evidence type="ECO:0000313" key="3">
    <source>
        <dbReference type="EMBL" id="GLL15088.1"/>
    </source>
</evidence>
<evidence type="ECO:0000256" key="2">
    <source>
        <dbReference type="RuleBase" id="RU003707"/>
    </source>
</evidence>
<proteinExistence type="inferred from homology"/>
<protein>
    <submittedName>
        <fullName evidence="3">Enoyl-CoA hydratase</fullName>
    </submittedName>
</protein>
<accession>A0A9W6NZK9</accession>
<organism evidence="3 4">
    <name type="scientific">Pseudonocardia halophobica</name>
    <dbReference type="NCBI Taxonomy" id="29401"/>
    <lineage>
        <taxon>Bacteria</taxon>
        <taxon>Bacillati</taxon>
        <taxon>Actinomycetota</taxon>
        <taxon>Actinomycetes</taxon>
        <taxon>Pseudonocardiales</taxon>
        <taxon>Pseudonocardiaceae</taxon>
        <taxon>Pseudonocardia</taxon>
    </lineage>
</organism>
<dbReference type="InterPro" id="IPR014748">
    <property type="entry name" value="Enoyl-CoA_hydra_C"/>
</dbReference>
<dbReference type="Proteomes" id="UP001143463">
    <property type="component" value="Unassembled WGS sequence"/>
</dbReference>
<comment type="similarity">
    <text evidence="1 2">Belongs to the enoyl-CoA hydratase/isomerase family.</text>
</comment>
<dbReference type="PANTHER" id="PTHR43802:SF1">
    <property type="entry name" value="IP11341P-RELATED"/>
    <property type="match status" value="1"/>
</dbReference>
<dbReference type="CDD" id="cd06558">
    <property type="entry name" value="crotonase-like"/>
    <property type="match status" value="1"/>
</dbReference>
<reference evidence="3" key="1">
    <citation type="journal article" date="2014" name="Int. J. Syst. Evol. Microbiol.">
        <title>Complete genome sequence of Corynebacterium casei LMG S-19264T (=DSM 44701T), isolated from a smear-ripened cheese.</title>
        <authorList>
            <consortium name="US DOE Joint Genome Institute (JGI-PGF)"/>
            <person name="Walter F."/>
            <person name="Albersmeier A."/>
            <person name="Kalinowski J."/>
            <person name="Ruckert C."/>
        </authorList>
    </citation>
    <scope>NUCLEOTIDE SEQUENCE</scope>
    <source>
        <strain evidence="3">VKM Ac-1069</strain>
    </source>
</reference>
<dbReference type="InterPro" id="IPR001753">
    <property type="entry name" value="Enoyl-CoA_hydra/iso"/>
</dbReference>
<evidence type="ECO:0000313" key="4">
    <source>
        <dbReference type="Proteomes" id="UP001143463"/>
    </source>
</evidence>
<keyword evidence="4" id="KW-1185">Reference proteome</keyword>
<evidence type="ECO:0000256" key="1">
    <source>
        <dbReference type="ARBA" id="ARBA00005254"/>
    </source>
</evidence>
<dbReference type="RefSeq" id="WP_037051770.1">
    <property type="nucleotide sequence ID" value="NZ_BAAAUZ010000056.1"/>
</dbReference>
<sequence length="265" mass="27869">MTESTTENPVLVETADGIRTVTLNRPRRKNALNAGSWDGLQAAFADAANDPSVRVLVLTGAGGDFCAGADLSGGPAGGHPLSRMHRINEIAMALHSLPMPTVAKVSGVAVGAGWNLALGCDLVVAERDARFSQIFAKRGLSLDFGGSWLLPKIVGLQQAKRLALLAEIIGAEEAERLGLVTYVVEPGTIDAFTADLAKTLAAGAPMALAQSKRMLNENTDKTLREALESEARAQTINFAGTDAPAAFEAFMAKRDPVFTGEWAVK</sequence>
<dbReference type="InterPro" id="IPR018376">
    <property type="entry name" value="Enoyl-CoA_hyd/isom_CS"/>
</dbReference>
<dbReference type="Gene3D" id="3.90.226.10">
    <property type="entry name" value="2-enoyl-CoA Hydratase, Chain A, domain 1"/>
    <property type="match status" value="1"/>
</dbReference>
<dbReference type="PROSITE" id="PS00166">
    <property type="entry name" value="ENOYL_COA_HYDRATASE"/>
    <property type="match status" value="1"/>
</dbReference>
<gene>
    <name evidence="3" type="primary">paaG_16</name>
    <name evidence="3" type="ORF">GCM10017577_62370</name>
</gene>
<reference evidence="3" key="2">
    <citation type="submission" date="2023-01" db="EMBL/GenBank/DDBJ databases">
        <authorList>
            <person name="Sun Q."/>
            <person name="Evtushenko L."/>
        </authorList>
    </citation>
    <scope>NUCLEOTIDE SEQUENCE</scope>
    <source>
        <strain evidence="3">VKM Ac-1069</strain>
    </source>
</reference>
<dbReference type="GO" id="GO:0003824">
    <property type="term" value="F:catalytic activity"/>
    <property type="evidence" value="ECO:0007669"/>
    <property type="project" value="InterPro"/>
</dbReference>
<dbReference type="SUPFAM" id="SSF52096">
    <property type="entry name" value="ClpP/crotonase"/>
    <property type="match status" value="1"/>
</dbReference>
<dbReference type="Gene3D" id="1.10.12.10">
    <property type="entry name" value="Lyase 2-enoyl-coa Hydratase, Chain A, domain 2"/>
    <property type="match status" value="1"/>
</dbReference>
<comment type="caution">
    <text evidence="3">The sequence shown here is derived from an EMBL/GenBank/DDBJ whole genome shotgun (WGS) entry which is preliminary data.</text>
</comment>
<name>A0A9W6NZK9_9PSEU</name>
<dbReference type="EMBL" id="BSFQ01000041">
    <property type="protein sequence ID" value="GLL15088.1"/>
    <property type="molecule type" value="Genomic_DNA"/>
</dbReference>
<dbReference type="InterPro" id="IPR029045">
    <property type="entry name" value="ClpP/crotonase-like_dom_sf"/>
</dbReference>
<dbReference type="Pfam" id="PF00378">
    <property type="entry name" value="ECH_1"/>
    <property type="match status" value="1"/>
</dbReference>